<keyword evidence="2" id="KW-1185">Reference proteome</keyword>
<dbReference type="AlphaFoldDB" id="A0A7M7NPG9"/>
<organism evidence="1 2">
    <name type="scientific">Strongylocentrotus purpuratus</name>
    <name type="common">Purple sea urchin</name>
    <dbReference type="NCBI Taxonomy" id="7668"/>
    <lineage>
        <taxon>Eukaryota</taxon>
        <taxon>Metazoa</taxon>
        <taxon>Echinodermata</taxon>
        <taxon>Eleutherozoa</taxon>
        <taxon>Echinozoa</taxon>
        <taxon>Echinoidea</taxon>
        <taxon>Euechinoidea</taxon>
        <taxon>Echinacea</taxon>
        <taxon>Camarodonta</taxon>
        <taxon>Echinidea</taxon>
        <taxon>Strongylocentrotidae</taxon>
        <taxon>Strongylocentrotus</taxon>
    </lineage>
</organism>
<dbReference type="EnsemblMetazoa" id="XM_030981788">
    <property type="protein sequence ID" value="XP_030837648"/>
    <property type="gene ID" value="LOC100892892"/>
</dbReference>
<name>A0A7M7NPG9_STRPU</name>
<dbReference type="RefSeq" id="XP_030837648.1">
    <property type="nucleotide sequence ID" value="XM_030981788.1"/>
</dbReference>
<dbReference type="OrthoDB" id="533331at2759"/>
<evidence type="ECO:0000313" key="1">
    <source>
        <dbReference type="EnsemblMetazoa" id="XP_030837648"/>
    </source>
</evidence>
<protein>
    <submittedName>
        <fullName evidence="1">Uncharacterized protein</fullName>
    </submittedName>
</protein>
<reference evidence="2" key="1">
    <citation type="submission" date="2015-02" db="EMBL/GenBank/DDBJ databases">
        <title>Genome sequencing for Strongylocentrotus purpuratus.</title>
        <authorList>
            <person name="Murali S."/>
            <person name="Liu Y."/>
            <person name="Vee V."/>
            <person name="English A."/>
            <person name="Wang M."/>
            <person name="Skinner E."/>
            <person name="Han Y."/>
            <person name="Muzny D.M."/>
            <person name="Worley K.C."/>
            <person name="Gibbs R.A."/>
        </authorList>
    </citation>
    <scope>NUCLEOTIDE SEQUENCE</scope>
</reference>
<dbReference type="GeneID" id="100892892"/>
<dbReference type="OMA" id="HEQKEWI"/>
<proteinExistence type="predicted"/>
<reference evidence="1" key="2">
    <citation type="submission" date="2021-01" db="UniProtKB">
        <authorList>
            <consortium name="EnsemblMetazoa"/>
        </authorList>
    </citation>
    <scope>IDENTIFICATION</scope>
</reference>
<dbReference type="InParanoid" id="A0A7M7NPG9"/>
<sequence length="126" mass="14031">MDGYLSHLAVVNQVNTLCKQLHHDVQTLTNHKYIAHQVALLYQSVNQLGNVKALLSYRNNIEGMFKKLKAALELTATAGDSVPHLPDEYKQWLLELTVSLQAVMASFNPSFNQALLPAAAFLQQTL</sequence>
<dbReference type="Proteomes" id="UP000007110">
    <property type="component" value="Unassembled WGS sequence"/>
</dbReference>
<dbReference type="KEGG" id="spu:100892892"/>
<evidence type="ECO:0000313" key="2">
    <source>
        <dbReference type="Proteomes" id="UP000007110"/>
    </source>
</evidence>
<accession>A0A7M7NPG9</accession>